<dbReference type="AlphaFoldDB" id="A0AAN7TTG7"/>
<gene>
    <name evidence="3" type="ORF">RB653_008919</name>
</gene>
<dbReference type="PANTHER" id="PTHR33239:SF14">
    <property type="entry name" value="CARBOHYDRATE BINDING DOMAIN-CONTAINING PROTEIN"/>
    <property type="match status" value="1"/>
</dbReference>
<sequence length="124" mass="13683">MKLIQIICALLVLTAVASATVSHHDCSLDTMVLGSWKQDGMTIIQYAITIENHTNKMIKSIHISTDHTLTLVDKSSIWNIEKQSNGDLTLPVGQPTIAPHSSLTFYCILKGTTRPNLYVKSISF</sequence>
<feature type="domain" description="Carbohydrate binding" evidence="2">
    <location>
        <begin position="26"/>
        <end position="112"/>
    </location>
</feature>
<keyword evidence="4" id="KW-1185">Reference proteome</keyword>
<dbReference type="GO" id="GO:0031012">
    <property type="term" value="C:extracellular matrix"/>
    <property type="evidence" value="ECO:0007669"/>
    <property type="project" value="TreeGrafter"/>
</dbReference>
<evidence type="ECO:0000313" key="4">
    <source>
        <dbReference type="Proteomes" id="UP001344447"/>
    </source>
</evidence>
<dbReference type="GO" id="GO:0030198">
    <property type="term" value="P:extracellular matrix organization"/>
    <property type="evidence" value="ECO:0007669"/>
    <property type="project" value="TreeGrafter"/>
</dbReference>
<dbReference type="Proteomes" id="UP001344447">
    <property type="component" value="Unassembled WGS sequence"/>
</dbReference>
<accession>A0AAN7TTG7</accession>
<proteinExistence type="predicted"/>
<dbReference type="PANTHER" id="PTHR33239">
    <property type="entry name" value="CELLULOSE-BINDING DOMAIN-CONTAINING PROTEIN-RELATED"/>
    <property type="match status" value="1"/>
</dbReference>
<feature type="chain" id="PRO_5042910123" description="Carbohydrate binding domain-containing protein" evidence="1">
    <location>
        <begin position="20"/>
        <end position="124"/>
    </location>
</feature>
<dbReference type="GO" id="GO:0005201">
    <property type="term" value="F:extracellular matrix structural constituent"/>
    <property type="evidence" value="ECO:0007669"/>
    <property type="project" value="TreeGrafter"/>
</dbReference>
<protein>
    <recommendedName>
        <fullName evidence="2">Carbohydrate binding domain-containing protein</fullName>
    </recommendedName>
</protein>
<dbReference type="InterPro" id="IPR052879">
    <property type="entry name" value="Dd_Spore_Germination_Stalk"/>
</dbReference>
<feature type="signal peptide" evidence="1">
    <location>
        <begin position="1"/>
        <end position="19"/>
    </location>
</feature>
<dbReference type="GO" id="GO:0030246">
    <property type="term" value="F:carbohydrate binding"/>
    <property type="evidence" value="ECO:0007669"/>
    <property type="project" value="InterPro"/>
</dbReference>
<name>A0AAN7TTG7_9MYCE</name>
<organism evidence="3 4">
    <name type="scientific">Dictyostelium firmibasis</name>
    <dbReference type="NCBI Taxonomy" id="79012"/>
    <lineage>
        <taxon>Eukaryota</taxon>
        <taxon>Amoebozoa</taxon>
        <taxon>Evosea</taxon>
        <taxon>Eumycetozoa</taxon>
        <taxon>Dictyostelia</taxon>
        <taxon>Dictyosteliales</taxon>
        <taxon>Dictyosteliaceae</taxon>
        <taxon>Dictyostelium</taxon>
    </lineage>
</organism>
<evidence type="ECO:0000256" key="1">
    <source>
        <dbReference type="SAM" id="SignalP"/>
    </source>
</evidence>
<evidence type="ECO:0000259" key="2">
    <source>
        <dbReference type="SMART" id="SM01063"/>
    </source>
</evidence>
<comment type="caution">
    <text evidence="3">The sequence shown here is derived from an EMBL/GenBank/DDBJ whole genome shotgun (WGS) entry which is preliminary data.</text>
</comment>
<dbReference type="InterPro" id="IPR019028">
    <property type="entry name" value="CBM_49"/>
</dbReference>
<keyword evidence="1" id="KW-0732">Signal</keyword>
<dbReference type="EMBL" id="JAVFKY010000003">
    <property type="protein sequence ID" value="KAK5579239.1"/>
    <property type="molecule type" value="Genomic_DNA"/>
</dbReference>
<reference evidence="3 4" key="1">
    <citation type="submission" date="2023-11" db="EMBL/GenBank/DDBJ databases">
        <title>Dfirmibasis_genome.</title>
        <authorList>
            <person name="Edelbroek B."/>
            <person name="Kjellin J."/>
            <person name="Jerlstrom-Hultqvist J."/>
            <person name="Soderbom F."/>
        </authorList>
    </citation>
    <scope>NUCLEOTIDE SEQUENCE [LARGE SCALE GENOMIC DNA]</scope>
    <source>
        <strain evidence="3 4">TNS-C-14</strain>
    </source>
</reference>
<dbReference type="Pfam" id="PF09478">
    <property type="entry name" value="CBM49"/>
    <property type="match status" value="1"/>
</dbReference>
<evidence type="ECO:0000313" key="3">
    <source>
        <dbReference type="EMBL" id="KAK5579239.1"/>
    </source>
</evidence>
<dbReference type="SMART" id="SM01063">
    <property type="entry name" value="CBM49"/>
    <property type="match status" value="1"/>
</dbReference>